<dbReference type="GO" id="GO:0051536">
    <property type="term" value="F:iron-sulfur cluster binding"/>
    <property type="evidence" value="ECO:0007669"/>
    <property type="project" value="InterPro"/>
</dbReference>
<dbReference type="SUPFAM" id="SSF82649">
    <property type="entry name" value="SufE/NifU"/>
    <property type="match status" value="1"/>
</dbReference>
<dbReference type="GO" id="GO:0005506">
    <property type="term" value="F:iron ion binding"/>
    <property type="evidence" value="ECO:0007669"/>
    <property type="project" value="InterPro"/>
</dbReference>
<dbReference type="Gene3D" id="3.90.1010.10">
    <property type="match status" value="1"/>
</dbReference>
<evidence type="ECO:0000313" key="2">
    <source>
        <dbReference type="EMBL" id="RII33064.1"/>
    </source>
</evidence>
<reference evidence="2 3" key="1">
    <citation type="submission" date="2018-08" db="EMBL/GenBank/DDBJ databases">
        <title>Genome of Clostridium chromiireducens C1, DSM12136.</title>
        <authorList>
            <person name="Xing M."/>
            <person name="Wei Y."/>
            <person name="Ang E.L."/>
            <person name="Zhao H."/>
            <person name="Zhang Y."/>
        </authorList>
    </citation>
    <scope>NUCLEOTIDE SEQUENCE [LARGE SCALE GENOMIC DNA]</scope>
    <source>
        <strain evidence="2 3">C1</strain>
    </source>
</reference>
<dbReference type="InterPro" id="IPR002871">
    <property type="entry name" value="NIF_FeS_clus_asmbl_NifU_N"/>
</dbReference>
<dbReference type="Proteomes" id="UP000265930">
    <property type="component" value="Unassembled WGS sequence"/>
</dbReference>
<name>A0A399IJ70_9CLOT</name>
<dbReference type="GO" id="GO:0016226">
    <property type="term" value="P:iron-sulfur cluster assembly"/>
    <property type="evidence" value="ECO:0007669"/>
    <property type="project" value="InterPro"/>
</dbReference>
<dbReference type="Pfam" id="PF01592">
    <property type="entry name" value="NifU_N"/>
    <property type="match status" value="1"/>
</dbReference>
<feature type="domain" description="NIF system FeS cluster assembly NifU N-terminal" evidence="1">
    <location>
        <begin position="2"/>
        <end position="42"/>
    </location>
</feature>
<proteinExistence type="predicted"/>
<organism evidence="2 3">
    <name type="scientific">Clostridium chromiireducens</name>
    <dbReference type="NCBI Taxonomy" id="225345"/>
    <lineage>
        <taxon>Bacteria</taxon>
        <taxon>Bacillati</taxon>
        <taxon>Bacillota</taxon>
        <taxon>Clostridia</taxon>
        <taxon>Eubacteriales</taxon>
        <taxon>Clostridiaceae</taxon>
        <taxon>Clostridium</taxon>
    </lineage>
</organism>
<accession>A0A399IJ70</accession>
<sequence>MKITEEDIVNALEGLPENKKHCSNLGVQALRNAIHDYYDKEKK</sequence>
<evidence type="ECO:0000313" key="3">
    <source>
        <dbReference type="Proteomes" id="UP000265930"/>
    </source>
</evidence>
<comment type="caution">
    <text evidence="2">The sequence shown here is derived from an EMBL/GenBank/DDBJ whole genome shotgun (WGS) entry which is preliminary data.</text>
</comment>
<dbReference type="EMBL" id="QXDJ01000005">
    <property type="protein sequence ID" value="RII33064.1"/>
    <property type="molecule type" value="Genomic_DNA"/>
</dbReference>
<dbReference type="AlphaFoldDB" id="A0A399IJ70"/>
<protein>
    <recommendedName>
        <fullName evidence="1">NIF system FeS cluster assembly NifU N-terminal domain-containing protein</fullName>
    </recommendedName>
</protein>
<evidence type="ECO:0000259" key="1">
    <source>
        <dbReference type="Pfam" id="PF01592"/>
    </source>
</evidence>
<gene>
    <name evidence="2" type="ORF">D2A34_19735</name>
</gene>